<gene>
    <name evidence="2" type="ORF">KC19_VG048500</name>
</gene>
<protein>
    <submittedName>
        <fullName evidence="2">Uncharacterized protein</fullName>
    </submittedName>
</protein>
<feature type="compositionally biased region" description="Polar residues" evidence="1">
    <location>
        <begin position="84"/>
        <end position="97"/>
    </location>
</feature>
<dbReference type="Proteomes" id="UP000822688">
    <property type="component" value="Chromosome V"/>
</dbReference>
<evidence type="ECO:0000256" key="1">
    <source>
        <dbReference type="SAM" id="MobiDB-lite"/>
    </source>
</evidence>
<dbReference type="AlphaFoldDB" id="A0A8T0HM26"/>
<dbReference type="EMBL" id="CM026426">
    <property type="protein sequence ID" value="KAG0571855.1"/>
    <property type="molecule type" value="Genomic_DNA"/>
</dbReference>
<proteinExistence type="predicted"/>
<comment type="caution">
    <text evidence="2">The sequence shown here is derived from an EMBL/GenBank/DDBJ whole genome shotgun (WGS) entry which is preliminary data.</text>
</comment>
<reference evidence="2" key="1">
    <citation type="submission" date="2020-06" db="EMBL/GenBank/DDBJ databases">
        <title>WGS assembly of Ceratodon purpureus strain R40.</title>
        <authorList>
            <person name="Carey S.B."/>
            <person name="Jenkins J."/>
            <person name="Shu S."/>
            <person name="Lovell J.T."/>
            <person name="Sreedasyam A."/>
            <person name="Maumus F."/>
            <person name="Tiley G.P."/>
            <person name="Fernandez-Pozo N."/>
            <person name="Barry K."/>
            <person name="Chen C."/>
            <person name="Wang M."/>
            <person name="Lipzen A."/>
            <person name="Daum C."/>
            <person name="Saski C.A."/>
            <person name="Payton A.C."/>
            <person name="Mcbreen J.C."/>
            <person name="Conrad R.E."/>
            <person name="Kollar L.M."/>
            <person name="Olsson S."/>
            <person name="Huttunen S."/>
            <person name="Landis J.B."/>
            <person name="Wickett N.J."/>
            <person name="Johnson M.G."/>
            <person name="Rensing S.A."/>
            <person name="Grimwood J."/>
            <person name="Schmutz J."/>
            <person name="Mcdaniel S.F."/>
        </authorList>
    </citation>
    <scope>NUCLEOTIDE SEQUENCE</scope>
    <source>
        <strain evidence="2">R40</strain>
    </source>
</reference>
<name>A0A8T0HM26_CERPU</name>
<keyword evidence="3" id="KW-1185">Reference proteome</keyword>
<feature type="region of interest" description="Disordered" evidence="1">
    <location>
        <begin position="33"/>
        <end position="65"/>
    </location>
</feature>
<organism evidence="2 3">
    <name type="scientific">Ceratodon purpureus</name>
    <name type="common">Fire moss</name>
    <name type="synonym">Dicranum purpureum</name>
    <dbReference type="NCBI Taxonomy" id="3225"/>
    <lineage>
        <taxon>Eukaryota</taxon>
        <taxon>Viridiplantae</taxon>
        <taxon>Streptophyta</taxon>
        <taxon>Embryophyta</taxon>
        <taxon>Bryophyta</taxon>
        <taxon>Bryophytina</taxon>
        <taxon>Bryopsida</taxon>
        <taxon>Dicranidae</taxon>
        <taxon>Pseudoditrichales</taxon>
        <taxon>Ditrichaceae</taxon>
        <taxon>Ceratodon</taxon>
    </lineage>
</organism>
<sequence length="110" mass="12486">MKLIYMCKFLYSTHLPHIFSYSQSYMFSQAQRAVPPSLSSPATQHYPVLHNTDQRNPVSQPRPYPSHFGTIPAQELWTGEQHYTPRQTLSETQTPSTHCGDGHAGLPSAW</sequence>
<evidence type="ECO:0000313" key="3">
    <source>
        <dbReference type="Proteomes" id="UP000822688"/>
    </source>
</evidence>
<feature type="region of interest" description="Disordered" evidence="1">
    <location>
        <begin position="79"/>
        <end position="110"/>
    </location>
</feature>
<accession>A0A8T0HM26</accession>
<feature type="compositionally biased region" description="Polar residues" evidence="1">
    <location>
        <begin position="33"/>
        <end position="43"/>
    </location>
</feature>
<evidence type="ECO:0000313" key="2">
    <source>
        <dbReference type="EMBL" id="KAG0571855.1"/>
    </source>
</evidence>